<sequence>MKGKKMKLKDREKTVKLSLLRVRSNWCGVRLGTTEDDSHRTDLTSRWKKWSASKCLASLVENNKQEYEMFDPKKPYTEQGELVNWKC</sequence>
<keyword evidence="2" id="KW-1185">Reference proteome</keyword>
<dbReference type="EMBL" id="AKHW03002566">
    <property type="protein sequence ID" value="KYO37889.1"/>
    <property type="molecule type" value="Genomic_DNA"/>
</dbReference>
<accession>A0A151NMJ6</accession>
<evidence type="ECO:0000313" key="2">
    <source>
        <dbReference type="Proteomes" id="UP000050525"/>
    </source>
</evidence>
<gene>
    <name evidence="1" type="ORF">Y1Q_0010329</name>
</gene>
<proteinExistence type="predicted"/>
<protein>
    <submittedName>
        <fullName evidence="1">Uncharacterized protein</fullName>
    </submittedName>
</protein>
<comment type="caution">
    <text evidence="1">The sequence shown here is derived from an EMBL/GenBank/DDBJ whole genome shotgun (WGS) entry which is preliminary data.</text>
</comment>
<dbReference type="AlphaFoldDB" id="A0A151NMJ6"/>
<name>A0A151NMJ6_ALLMI</name>
<reference evidence="1 2" key="1">
    <citation type="journal article" date="2012" name="Genome Biol.">
        <title>Sequencing three crocodilian genomes to illuminate the evolution of archosaurs and amniotes.</title>
        <authorList>
            <person name="St John J.A."/>
            <person name="Braun E.L."/>
            <person name="Isberg S.R."/>
            <person name="Miles L.G."/>
            <person name="Chong A.Y."/>
            <person name="Gongora J."/>
            <person name="Dalzell P."/>
            <person name="Moran C."/>
            <person name="Bed'hom B."/>
            <person name="Abzhanov A."/>
            <person name="Burgess S.C."/>
            <person name="Cooksey A.M."/>
            <person name="Castoe T.A."/>
            <person name="Crawford N.G."/>
            <person name="Densmore L.D."/>
            <person name="Drew J.C."/>
            <person name="Edwards S.V."/>
            <person name="Faircloth B.C."/>
            <person name="Fujita M.K."/>
            <person name="Greenwold M.J."/>
            <person name="Hoffmann F.G."/>
            <person name="Howard J.M."/>
            <person name="Iguchi T."/>
            <person name="Janes D.E."/>
            <person name="Khan S.Y."/>
            <person name="Kohno S."/>
            <person name="de Koning A.J."/>
            <person name="Lance S.L."/>
            <person name="McCarthy F.M."/>
            <person name="McCormack J.E."/>
            <person name="Merchant M.E."/>
            <person name="Peterson D.G."/>
            <person name="Pollock D.D."/>
            <person name="Pourmand N."/>
            <person name="Raney B.J."/>
            <person name="Roessler K.A."/>
            <person name="Sanford J.R."/>
            <person name="Sawyer R.H."/>
            <person name="Schmidt C.J."/>
            <person name="Triplett E.W."/>
            <person name="Tuberville T.D."/>
            <person name="Venegas-Anaya M."/>
            <person name="Howard J.T."/>
            <person name="Jarvis E.D."/>
            <person name="Guillette L.J.Jr."/>
            <person name="Glenn T.C."/>
            <person name="Green R.E."/>
            <person name="Ray D.A."/>
        </authorList>
    </citation>
    <scope>NUCLEOTIDE SEQUENCE [LARGE SCALE GENOMIC DNA]</scope>
    <source>
        <strain evidence="1">KSC_2009_1</strain>
    </source>
</reference>
<evidence type="ECO:0000313" key="1">
    <source>
        <dbReference type="EMBL" id="KYO37889.1"/>
    </source>
</evidence>
<organism evidence="1 2">
    <name type="scientific">Alligator mississippiensis</name>
    <name type="common">American alligator</name>
    <dbReference type="NCBI Taxonomy" id="8496"/>
    <lineage>
        <taxon>Eukaryota</taxon>
        <taxon>Metazoa</taxon>
        <taxon>Chordata</taxon>
        <taxon>Craniata</taxon>
        <taxon>Vertebrata</taxon>
        <taxon>Euteleostomi</taxon>
        <taxon>Archelosauria</taxon>
        <taxon>Archosauria</taxon>
        <taxon>Crocodylia</taxon>
        <taxon>Alligatoridae</taxon>
        <taxon>Alligatorinae</taxon>
        <taxon>Alligator</taxon>
    </lineage>
</organism>
<dbReference type="Proteomes" id="UP000050525">
    <property type="component" value="Unassembled WGS sequence"/>
</dbReference>